<evidence type="ECO:0000256" key="1">
    <source>
        <dbReference type="ARBA" id="ARBA00023015"/>
    </source>
</evidence>
<reference evidence="7" key="1">
    <citation type="journal article" date="2013" name="Genetics">
        <title>The draft genome and transcriptome of Panagrellus redivivus are shaped by the harsh demands of a free-living lifestyle.</title>
        <authorList>
            <person name="Srinivasan J."/>
            <person name="Dillman A.R."/>
            <person name="Macchietto M.G."/>
            <person name="Heikkinen L."/>
            <person name="Lakso M."/>
            <person name="Fracchia K.M."/>
            <person name="Antoshechkin I."/>
            <person name="Mortazavi A."/>
            <person name="Wong G."/>
            <person name="Sternberg P.W."/>
        </authorList>
    </citation>
    <scope>NUCLEOTIDE SEQUENCE [LARGE SCALE GENOMIC DNA]</scope>
    <source>
        <strain evidence="7">MT8872</strain>
    </source>
</reference>
<dbReference type="Proteomes" id="UP000492821">
    <property type="component" value="Unassembled WGS sequence"/>
</dbReference>
<keyword evidence="1" id="KW-0805">Transcription regulation</keyword>
<dbReference type="Pfam" id="PF00104">
    <property type="entry name" value="Hormone_recep"/>
    <property type="match status" value="1"/>
</dbReference>
<organism evidence="7 8">
    <name type="scientific">Panagrellus redivivus</name>
    <name type="common">Microworm</name>
    <dbReference type="NCBI Taxonomy" id="6233"/>
    <lineage>
        <taxon>Eukaryota</taxon>
        <taxon>Metazoa</taxon>
        <taxon>Ecdysozoa</taxon>
        <taxon>Nematoda</taxon>
        <taxon>Chromadorea</taxon>
        <taxon>Rhabditida</taxon>
        <taxon>Tylenchina</taxon>
        <taxon>Panagrolaimomorpha</taxon>
        <taxon>Panagrolaimoidea</taxon>
        <taxon>Panagrolaimidae</taxon>
        <taxon>Panagrellus</taxon>
    </lineage>
</organism>
<keyword evidence="5" id="KW-1133">Transmembrane helix</keyword>
<feature type="region of interest" description="Disordered" evidence="4">
    <location>
        <begin position="55"/>
        <end position="78"/>
    </location>
</feature>
<evidence type="ECO:0000313" key="7">
    <source>
        <dbReference type="Proteomes" id="UP000492821"/>
    </source>
</evidence>
<dbReference type="SUPFAM" id="SSF48508">
    <property type="entry name" value="Nuclear receptor ligand-binding domain"/>
    <property type="match status" value="1"/>
</dbReference>
<evidence type="ECO:0000256" key="2">
    <source>
        <dbReference type="ARBA" id="ARBA00023163"/>
    </source>
</evidence>
<dbReference type="WBParaSite" id="Pan_g3695.t2">
    <property type="protein sequence ID" value="Pan_g3695.t2"/>
    <property type="gene ID" value="Pan_g3695"/>
</dbReference>
<dbReference type="InterPro" id="IPR035500">
    <property type="entry name" value="NHR-like_dom_sf"/>
</dbReference>
<keyword evidence="7" id="KW-1185">Reference proteome</keyword>
<keyword evidence="3" id="KW-0675">Receptor</keyword>
<dbReference type="Gene3D" id="1.10.565.10">
    <property type="entry name" value="Retinoid X Receptor"/>
    <property type="match status" value="1"/>
</dbReference>
<dbReference type="AlphaFoldDB" id="A0A7E4VV86"/>
<sequence>MRVQRSSAGPSPKRSTIPVLVMATVSLTPAMCVAFVAPAVSQNVILSACKNPKSFPSACRPQKQKRQKPNSDSACSSLSPYTPPISKIGKLDYTPLLPNTSNAFLNQILYTNDAVFHRRALLLPQTPTGTRPSSLADSAHHATNEAQLFRMFINMSGLNEVIDLTDIHAQMSEIILYWCSAICLVNTLKFDTINDKQFTLIDNSYVEITEESILKWHSSVEFLRRDLQCLARIALPMFTQIEDISRQFRDSFMTPEEMTYFLILSLIEAMIRCSKNSGITRERFQPYMNRLFTSMKQYYGENFSEDSVATRMGRIVMMLPLLNELHDLLGKHRSLLQLCNWRLEHLDNENLYSAFHSMNLSDRS</sequence>
<evidence type="ECO:0000256" key="4">
    <source>
        <dbReference type="SAM" id="MobiDB-lite"/>
    </source>
</evidence>
<proteinExistence type="predicted"/>
<feature type="domain" description="NR LBD" evidence="6">
    <location>
        <begin position="228"/>
        <end position="328"/>
    </location>
</feature>
<name>A0A7E4VV86_PANRE</name>
<keyword evidence="2" id="KW-0804">Transcription</keyword>
<dbReference type="InterPro" id="IPR000536">
    <property type="entry name" value="Nucl_hrmn_rcpt_lig-bd"/>
</dbReference>
<evidence type="ECO:0000313" key="8">
    <source>
        <dbReference type="WBParaSite" id="Pan_g3695.t2"/>
    </source>
</evidence>
<evidence type="ECO:0000259" key="6">
    <source>
        <dbReference type="Pfam" id="PF00104"/>
    </source>
</evidence>
<evidence type="ECO:0000256" key="3">
    <source>
        <dbReference type="ARBA" id="ARBA00023170"/>
    </source>
</evidence>
<reference evidence="8" key="2">
    <citation type="submission" date="2020-10" db="UniProtKB">
        <authorList>
            <consortium name="WormBaseParasite"/>
        </authorList>
    </citation>
    <scope>IDENTIFICATION</scope>
</reference>
<evidence type="ECO:0000256" key="5">
    <source>
        <dbReference type="SAM" id="Phobius"/>
    </source>
</evidence>
<accession>A0A7E4VV86</accession>
<feature type="transmembrane region" description="Helical" evidence="5">
    <location>
        <begin position="20"/>
        <end position="40"/>
    </location>
</feature>
<keyword evidence="5" id="KW-0812">Transmembrane</keyword>
<protein>
    <submittedName>
        <fullName evidence="8">NR LBD domain-containing protein</fullName>
    </submittedName>
</protein>
<keyword evidence="5" id="KW-0472">Membrane</keyword>